<dbReference type="EMBL" id="JADFTS010000006">
    <property type="protein sequence ID" value="KAF9600985.1"/>
    <property type="molecule type" value="Genomic_DNA"/>
</dbReference>
<feature type="chain" id="PRO_5032544676" evidence="1">
    <location>
        <begin position="17"/>
        <end position="100"/>
    </location>
</feature>
<name>A0A835LN01_9MAGN</name>
<dbReference type="OrthoDB" id="10440005at2759"/>
<evidence type="ECO:0000313" key="3">
    <source>
        <dbReference type="Proteomes" id="UP000631114"/>
    </source>
</evidence>
<proteinExistence type="predicted"/>
<organism evidence="2 3">
    <name type="scientific">Coptis chinensis</name>
    <dbReference type="NCBI Taxonomy" id="261450"/>
    <lineage>
        <taxon>Eukaryota</taxon>
        <taxon>Viridiplantae</taxon>
        <taxon>Streptophyta</taxon>
        <taxon>Embryophyta</taxon>
        <taxon>Tracheophyta</taxon>
        <taxon>Spermatophyta</taxon>
        <taxon>Magnoliopsida</taxon>
        <taxon>Ranunculales</taxon>
        <taxon>Ranunculaceae</taxon>
        <taxon>Coptidoideae</taxon>
        <taxon>Coptis</taxon>
    </lineage>
</organism>
<dbReference type="AlphaFoldDB" id="A0A835LN01"/>
<gene>
    <name evidence="2" type="ORF">IFM89_014970</name>
</gene>
<keyword evidence="1" id="KW-0732">Signal</keyword>
<keyword evidence="3" id="KW-1185">Reference proteome</keyword>
<reference evidence="2 3" key="1">
    <citation type="submission" date="2020-10" db="EMBL/GenBank/DDBJ databases">
        <title>The Coptis chinensis genome and diversification of protoberbering-type alkaloids.</title>
        <authorList>
            <person name="Wang B."/>
            <person name="Shu S."/>
            <person name="Song C."/>
            <person name="Liu Y."/>
        </authorList>
    </citation>
    <scope>NUCLEOTIDE SEQUENCE [LARGE SCALE GENOMIC DNA]</scope>
    <source>
        <strain evidence="2">HL-2020</strain>
        <tissue evidence="2">Leaf</tissue>
    </source>
</reference>
<feature type="signal peptide" evidence="1">
    <location>
        <begin position="1"/>
        <end position="16"/>
    </location>
</feature>
<sequence>MMLCCLLGQLYKSALGNCFEIQDWGPIEFSIMTKHFERQGKPPFAYHSVSSMRVFCNFCMLMECVIGKYKEDESITHLGSDYWLTGKTKPYGEVAGCMTN</sequence>
<dbReference type="PANTHER" id="PTHR36712:SF1">
    <property type="entry name" value="TRANSMEMBRANE PROTEIN"/>
    <property type="match status" value="1"/>
</dbReference>
<accession>A0A835LN01</accession>
<evidence type="ECO:0000313" key="2">
    <source>
        <dbReference type="EMBL" id="KAF9600985.1"/>
    </source>
</evidence>
<evidence type="ECO:0000256" key="1">
    <source>
        <dbReference type="SAM" id="SignalP"/>
    </source>
</evidence>
<dbReference type="Proteomes" id="UP000631114">
    <property type="component" value="Unassembled WGS sequence"/>
</dbReference>
<comment type="caution">
    <text evidence="2">The sequence shown here is derived from an EMBL/GenBank/DDBJ whole genome shotgun (WGS) entry which is preliminary data.</text>
</comment>
<protein>
    <submittedName>
        <fullName evidence="2">Uncharacterized protein</fullName>
    </submittedName>
</protein>
<dbReference type="PANTHER" id="PTHR36712">
    <property type="entry name" value="TRANSMEMBRANE PROTEIN"/>
    <property type="match status" value="1"/>
</dbReference>